<gene>
    <name evidence="1" type="ORF">RRG08_006243</name>
</gene>
<dbReference type="Proteomes" id="UP001283361">
    <property type="component" value="Unassembled WGS sequence"/>
</dbReference>
<protein>
    <submittedName>
        <fullName evidence="1">Uncharacterized protein</fullName>
    </submittedName>
</protein>
<reference evidence="1" key="1">
    <citation type="journal article" date="2023" name="G3 (Bethesda)">
        <title>A reference genome for the long-term kleptoplast-retaining sea slug Elysia crispata morphotype clarki.</title>
        <authorList>
            <person name="Eastman K.E."/>
            <person name="Pendleton A.L."/>
            <person name="Shaikh M.A."/>
            <person name="Suttiyut T."/>
            <person name="Ogas R."/>
            <person name="Tomko P."/>
            <person name="Gavelis G."/>
            <person name="Widhalm J.R."/>
            <person name="Wisecaver J.H."/>
        </authorList>
    </citation>
    <scope>NUCLEOTIDE SEQUENCE</scope>
    <source>
        <strain evidence="1">ECLA1</strain>
    </source>
</reference>
<name>A0AAE1D2B5_9GAST</name>
<sequence>MKTDPRWVILVFLHSSQSDKKDWWEEEAPVLAPRSLVQAELNGARAVTGSHFKIPAKASTNSQLSLALGLTSVVQPLY</sequence>
<dbReference type="AlphaFoldDB" id="A0AAE1D2B5"/>
<proteinExistence type="predicted"/>
<evidence type="ECO:0000313" key="2">
    <source>
        <dbReference type="Proteomes" id="UP001283361"/>
    </source>
</evidence>
<organism evidence="1 2">
    <name type="scientific">Elysia crispata</name>
    <name type="common">lettuce slug</name>
    <dbReference type="NCBI Taxonomy" id="231223"/>
    <lineage>
        <taxon>Eukaryota</taxon>
        <taxon>Metazoa</taxon>
        <taxon>Spiralia</taxon>
        <taxon>Lophotrochozoa</taxon>
        <taxon>Mollusca</taxon>
        <taxon>Gastropoda</taxon>
        <taxon>Heterobranchia</taxon>
        <taxon>Euthyneura</taxon>
        <taxon>Panpulmonata</taxon>
        <taxon>Sacoglossa</taxon>
        <taxon>Placobranchoidea</taxon>
        <taxon>Plakobranchidae</taxon>
        <taxon>Elysia</taxon>
    </lineage>
</organism>
<comment type="caution">
    <text evidence="1">The sequence shown here is derived from an EMBL/GenBank/DDBJ whole genome shotgun (WGS) entry which is preliminary data.</text>
</comment>
<keyword evidence="2" id="KW-1185">Reference proteome</keyword>
<evidence type="ECO:0000313" key="1">
    <source>
        <dbReference type="EMBL" id="KAK3753856.1"/>
    </source>
</evidence>
<accession>A0AAE1D2B5</accession>
<dbReference type="EMBL" id="JAWDGP010005687">
    <property type="protein sequence ID" value="KAK3753856.1"/>
    <property type="molecule type" value="Genomic_DNA"/>
</dbReference>